<dbReference type="InterPro" id="IPR011055">
    <property type="entry name" value="Dup_hybrid_motif"/>
</dbReference>
<evidence type="ECO:0000313" key="4">
    <source>
        <dbReference type="EMBL" id="AIA56360.1"/>
    </source>
</evidence>
<dbReference type="CDD" id="cd12797">
    <property type="entry name" value="M23_peptidase"/>
    <property type="match status" value="1"/>
</dbReference>
<feature type="coiled-coil region" evidence="1">
    <location>
        <begin position="24"/>
        <end position="121"/>
    </location>
</feature>
<accession>A0A059ZXV4</accession>
<dbReference type="GO" id="GO:0004222">
    <property type="term" value="F:metalloendopeptidase activity"/>
    <property type="evidence" value="ECO:0007669"/>
    <property type="project" value="TreeGrafter"/>
</dbReference>
<organism evidence="4 5">
    <name type="scientific">Acidithiobacillus caldus (strain ATCC 51756 / DSM 8584 / KU)</name>
    <dbReference type="NCBI Taxonomy" id="637389"/>
    <lineage>
        <taxon>Bacteria</taxon>
        <taxon>Pseudomonadati</taxon>
        <taxon>Pseudomonadota</taxon>
        <taxon>Acidithiobacillia</taxon>
        <taxon>Acidithiobacillales</taxon>
        <taxon>Acidithiobacillaceae</taxon>
        <taxon>Acidithiobacillus</taxon>
    </lineage>
</organism>
<protein>
    <submittedName>
        <fullName evidence="4">Cell wall endopeptidase, family M23/M37</fullName>
    </submittedName>
</protein>
<dbReference type="PANTHER" id="PTHR21666">
    <property type="entry name" value="PEPTIDASE-RELATED"/>
    <property type="match status" value="1"/>
</dbReference>
<dbReference type="Proteomes" id="UP000005522">
    <property type="component" value="Chromosome"/>
</dbReference>
<dbReference type="AlphaFoldDB" id="A0A059ZXV4"/>
<evidence type="ECO:0000256" key="1">
    <source>
        <dbReference type="SAM" id="Coils"/>
    </source>
</evidence>
<dbReference type="SUPFAM" id="SSF58100">
    <property type="entry name" value="Bacterial hemolysins"/>
    <property type="match status" value="1"/>
</dbReference>
<sequence length="459" mass="49494">MATHLRLRWLLGVGLVCVIPWAGAANLQQKIESSRERLQSIHSSLGALRAHVAATQKSQAEIRAEIAALDQKIQASTQKLAQIRSEQQTTRGKIDALEKRISELKNELAQQKDILAKQLRAAYTLGSVTPLAVWLQTEKPAQIGRLSVYYQALARARSELITRTEATTAAIAKQRNALKGQEQHLAELAQAVRTQEQTLEKQRQQHAKLEQQLADRIAADKAKIQELQANAQVLDGLVTRLVKEYRQQQVLAEARRKAAAAAAARAAAQRKAAEEAAARRRAEEAERARQVEREARKAQVPSPTTHVAPPQIATVPSVPSVPTPPPSAAPAVGHGPFPPPVRAPIGARFGTPRMQGGPNWQGITFSAAPGTGVSAIAPGMVLYSGPLRGYGQIVIVQQAEKVLAIYGHLGQTDVHVGQEVQTGTAIGTVGSGGELGQDGLYFEIRSGGHPVDPLRYIHN</sequence>
<feature type="compositionally biased region" description="Pro residues" evidence="2">
    <location>
        <begin position="319"/>
        <end position="328"/>
    </location>
</feature>
<dbReference type="InterPro" id="IPR016047">
    <property type="entry name" value="M23ase_b-sheet_dom"/>
</dbReference>
<dbReference type="eggNOG" id="COG4942">
    <property type="taxonomic scope" value="Bacteria"/>
</dbReference>
<dbReference type="Pfam" id="PF01551">
    <property type="entry name" value="Peptidase_M23"/>
    <property type="match status" value="1"/>
</dbReference>
<evidence type="ECO:0000313" key="5">
    <source>
        <dbReference type="Proteomes" id="UP000005522"/>
    </source>
</evidence>
<dbReference type="GeneID" id="92932580"/>
<dbReference type="InterPro" id="IPR050570">
    <property type="entry name" value="Cell_wall_metabolism_enzyme"/>
</dbReference>
<reference evidence="4 5" key="1">
    <citation type="journal article" date="2009" name="J. Bacteriol.">
        <title>Draft genome sequence of the extremely acidophilic bacterium Acidithiobacillus caldus ATCC 51756 reveals metabolic versatility in the genus Acidithiobacillus.</title>
        <authorList>
            <person name="Valdes J."/>
            <person name="Quatrini R."/>
            <person name="Hallberg K."/>
            <person name="Dopson M."/>
            <person name="Valenzuela P.D."/>
            <person name="Holmes D.S."/>
        </authorList>
    </citation>
    <scope>NUCLEOTIDE SEQUENCE [LARGE SCALE GENOMIC DNA]</scope>
    <source>
        <strain evidence="5">ATCC 51756 / DSM 8584 / KU</strain>
    </source>
</reference>
<feature type="region of interest" description="Disordered" evidence="2">
    <location>
        <begin position="274"/>
        <end position="336"/>
    </location>
</feature>
<dbReference type="Gene3D" id="2.70.70.10">
    <property type="entry name" value="Glucose Permease (Domain IIA)"/>
    <property type="match status" value="1"/>
</dbReference>
<dbReference type="Gene3D" id="6.10.250.3150">
    <property type="match status" value="1"/>
</dbReference>
<keyword evidence="1" id="KW-0175">Coiled coil</keyword>
<gene>
    <name evidence="4" type="ORF">Acaty_c2516</name>
</gene>
<evidence type="ECO:0000259" key="3">
    <source>
        <dbReference type="Pfam" id="PF01551"/>
    </source>
</evidence>
<feature type="compositionally biased region" description="Basic and acidic residues" evidence="2">
    <location>
        <begin position="274"/>
        <end position="297"/>
    </location>
</feature>
<dbReference type="HOGENOM" id="CLU_029425_4_0_6"/>
<evidence type="ECO:0000256" key="2">
    <source>
        <dbReference type="SAM" id="MobiDB-lite"/>
    </source>
</evidence>
<dbReference type="KEGG" id="acz:Acaty_c2516"/>
<feature type="domain" description="M23ase beta-sheet core" evidence="3">
    <location>
        <begin position="360"/>
        <end position="453"/>
    </location>
</feature>
<dbReference type="PANTHER" id="PTHR21666:SF270">
    <property type="entry name" value="MUREIN HYDROLASE ACTIVATOR ENVC"/>
    <property type="match status" value="1"/>
</dbReference>
<name>A0A059ZXV4_ACICK</name>
<dbReference type="RefSeq" id="WP_014003535.1">
    <property type="nucleotide sequence ID" value="NZ_CP005986.1"/>
</dbReference>
<dbReference type="EMBL" id="CP005986">
    <property type="protein sequence ID" value="AIA56360.1"/>
    <property type="molecule type" value="Genomic_DNA"/>
</dbReference>
<dbReference type="SUPFAM" id="SSF51261">
    <property type="entry name" value="Duplicated hybrid motif"/>
    <property type="match status" value="1"/>
</dbReference>
<proteinExistence type="predicted"/>